<keyword evidence="2" id="KW-1185">Reference proteome</keyword>
<name>A0ABD0J3B9_9CAEN</name>
<sequence length="155" mass="17573">MATRPDREPFVSVTLVVIQKYSMHHMKFDLSPITKIADLKKELQKILKIPWEQQKWMLHQITTGAGAGPARQTNNHRMHFGACVKVPHIGLIFPRSVLKETFDVTDKAGSVCQCEPRQICTVKLLKHRSRNYADTPNLASGTANCVYSGNKFQRT</sequence>
<gene>
    <name evidence="1" type="ORF">BaRGS_00039370</name>
</gene>
<comment type="caution">
    <text evidence="1">The sequence shown here is derived from an EMBL/GenBank/DDBJ whole genome shotgun (WGS) entry which is preliminary data.</text>
</comment>
<dbReference type="CDD" id="cd17039">
    <property type="entry name" value="Ubl_ubiquitin_like"/>
    <property type="match status" value="1"/>
</dbReference>
<dbReference type="InterPro" id="IPR029071">
    <property type="entry name" value="Ubiquitin-like_domsf"/>
</dbReference>
<evidence type="ECO:0000313" key="1">
    <source>
        <dbReference type="EMBL" id="KAK7456514.1"/>
    </source>
</evidence>
<accession>A0ABD0J3B9</accession>
<dbReference type="EMBL" id="JACVVK020000684">
    <property type="protein sequence ID" value="KAK7456514.1"/>
    <property type="molecule type" value="Genomic_DNA"/>
</dbReference>
<protein>
    <recommendedName>
        <fullName evidence="3">Ubiquitin-like domain-containing protein</fullName>
    </recommendedName>
</protein>
<dbReference type="SUPFAM" id="SSF54236">
    <property type="entry name" value="Ubiquitin-like"/>
    <property type="match status" value="1"/>
</dbReference>
<evidence type="ECO:0008006" key="3">
    <source>
        <dbReference type="Google" id="ProtNLM"/>
    </source>
</evidence>
<organism evidence="1 2">
    <name type="scientific">Batillaria attramentaria</name>
    <dbReference type="NCBI Taxonomy" id="370345"/>
    <lineage>
        <taxon>Eukaryota</taxon>
        <taxon>Metazoa</taxon>
        <taxon>Spiralia</taxon>
        <taxon>Lophotrochozoa</taxon>
        <taxon>Mollusca</taxon>
        <taxon>Gastropoda</taxon>
        <taxon>Caenogastropoda</taxon>
        <taxon>Sorbeoconcha</taxon>
        <taxon>Cerithioidea</taxon>
        <taxon>Batillariidae</taxon>
        <taxon>Batillaria</taxon>
    </lineage>
</organism>
<reference evidence="1 2" key="1">
    <citation type="journal article" date="2023" name="Sci. Data">
        <title>Genome assembly of the Korean intertidal mud-creeper Batillaria attramentaria.</title>
        <authorList>
            <person name="Patra A.K."/>
            <person name="Ho P.T."/>
            <person name="Jun S."/>
            <person name="Lee S.J."/>
            <person name="Kim Y."/>
            <person name="Won Y.J."/>
        </authorList>
    </citation>
    <scope>NUCLEOTIDE SEQUENCE [LARGE SCALE GENOMIC DNA]</scope>
    <source>
        <strain evidence="1">Wonlab-2016</strain>
    </source>
</reference>
<dbReference type="AlphaFoldDB" id="A0ABD0J3B9"/>
<evidence type="ECO:0000313" key="2">
    <source>
        <dbReference type="Proteomes" id="UP001519460"/>
    </source>
</evidence>
<dbReference type="Proteomes" id="UP001519460">
    <property type="component" value="Unassembled WGS sequence"/>
</dbReference>
<proteinExistence type="predicted"/>